<dbReference type="PRINTS" id="PR00125">
    <property type="entry name" value="ATPASEDELTA"/>
</dbReference>
<dbReference type="EMBL" id="FMWK01000006">
    <property type="protein sequence ID" value="SCZ78931.1"/>
    <property type="molecule type" value="Genomic_DNA"/>
</dbReference>
<name>A0A1G5RZP0_PSEXY</name>
<comment type="function">
    <text evidence="7">F(1)F(0) ATP synthase produces ATP from ADP in the presence of a proton or sodium gradient. F-type ATPases consist of two structural domains, F(1) containing the extramembraneous catalytic core and F(0) containing the membrane proton channel, linked together by a central stalk and a peripheral stalk. During catalysis, ATP synthesis in the catalytic domain of F(1) is coupled via a rotary mechanism of the central stalk subunits to proton translocation.</text>
</comment>
<evidence type="ECO:0000313" key="9">
    <source>
        <dbReference type="Proteomes" id="UP000199428"/>
    </source>
</evidence>
<sequence length="188" mass="21341">MAKLVSNVYGDALFELAVETGKVDDFLNEAQGVIEVVKSNDGFSQMMNHPKINKEEKLQIIDDVFKGRVSNEMVGLLRMLEEKDHIKDTVEVLNYFIDRVYDFKKIGRAFVSTPFELTDAQKSEVEKRLLQTTEYSSFVMDYTVDPDLIGGMVIRIKDRVIDSSVKTQISKLSHELSNIQLKVGECAP</sequence>
<keyword evidence="5 7" id="KW-0472">Membrane</keyword>
<evidence type="ECO:0000256" key="2">
    <source>
        <dbReference type="ARBA" id="ARBA00022448"/>
    </source>
</evidence>
<dbReference type="Pfam" id="PF00213">
    <property type="entry name" value="OSCP"/>
    <property type="match status" value="1"/>
</dbReference>
<dbReference type="SUPFAM" id="SSF47928">
    <property type="entry name" value="N-terminal domain of the delta subunit of the F1F0-ATP synthase"/>
    <property type="match status" value="1"/>
</dbReference>
<comment type="function">
    <text evidence="7">This protein is part of the stalk that links CF(0) to CF(1). It either transmits conformational changes from CF(0) to CF(1) or is implicated in proton conduction.</text>
</comment>
<evidence type="ECO:0000256" key="3">
    <source>
        <dbReference type="ARBA" id="ARBA00022781"/>
    </source>
</evidence>
<dbReference type="HAMAP" id="MF_01416">
    <property type="entry name" value="ATP_synth_delta_bact"/>
    <property type="match status" value="1"/>
</dbReference>
<comment type="similarity">
    <text evidence="7">Belongs to the ATPase delta chain family.</text>
</comment>
<dbReference type="GO" id="GO:0005886">
    <property type="term" value="C:plasma membrane"/>
    <property type="evidence" value="ECO:0007669"/>
    <property type="project" value="UniProtKB-SubCell"/>
</dbReference>
<dbReference type="InterPro" id="IPR026015">
    <property type="entry name" value="ATP_synth_OSCP/delta_N_sf"/>
</dbReference>
<proteinExistence type="inferred from homology"/>
<dbReference type="InterPro" id="IPR000711">
    <property type="entry name" value="ATPase_OSCP/dsu"/>
</dbReference>
<organism evidence="8 9">
    <name type="scientific">Pseudobutyrivibrio xylanivorans</name>
    <dbReference type="NCBI Taxonomy" id="185007"/>
    <lineage>
        <taxon>Bacteria</taxon>
        <taxon>Bacillati</taxon>
        <taxon>Bacillota</taxon>
        <taxon>Clostridia</taxon>
        <taxon>Lachnospirales</taxon>
        <taxon>Lachnospiraceae</taxon>
        <taxon>Pseudobutyrivibrio</taxon>
    </lineage>
</organism>
<evidence type="ECO:0000256" key="7">
    <source>
        <dbReference type="HAMAP-Rule" id="MF_01416"/>
    </source>
</evidence>
<dbReference type="NCBIfam" id="TIGR01145">
    <property type="entry name" value="ATP_synt_delta"/>
    <property type="match status" value="1"/>
</dbReference>
<dbReference type="RefSeq" id="WP_028247237.1">
    <property type="nucleotide sequence ID" value="NZ_FMWK01000006.1"/>
</dbReference>
<evidence type="ECO:0000256" key="1">
    <source>
        <dbReference type="ARBA" id="ARBA00004370"/>
    </source>
</evidence>
<accession>A0A1G5RZP0</accession>
<keyword evidence="4 7" id="KW-0406">Ion transport</keyword>
<dbReference type="AlphaFoldDB" id="A0A1G5RZP0"/>
<dbReference type="Proteomes" id="UP000199428">
    <property type="component" value="Unassembled WGS sequence"/>
</dbReference>
<dbReference type="Gene3D" id="1.10.520.20">
    <property type="entry name" value="N-terminal domain of the delta subunit of the F1F0-ATP synthase"/>
    <property type="match status" value="1"/>
</dbReference>
<keyword evidence="6 7" id="KW-0066">ATP synthesis</keyword>
<dbReference type="GO" id="GO:0045259">
    <property type="term" value="C:proton-transporting ATP synthase complex"/>
    <property type="evidence" value="ECO:0007669"/>
    <property type="project" value="UniProtKB-KW"/>
</dbReference>
<keyword evidence="2 7" id="KW-0813">Transport</keyword>
<comment type="subcellular location">
    <subcellularLocation>
        <location evidence="7">Cell membrane</location>
        <topology evidence="7">Peripheral membrane protein</topology>
    </subcellularLocation>
    <subcellularLocation>
        <location evidence="1">Membrane</location>
    </subcellularLocation>
</comment>
<keyword evidence="7" id="KW-1003">Cell membrane</keyword>
<evidence type="ECO:0000256" key="4">
    <source>
        <dbReference type="ARBA" id="ARBA00023065"/>
    </source>
</evidence>
<keyword evidence="7" id="KW-0139">CF(1)</keyword>
<dbReference type="PANTHER" id="PTHR11910">
    <property type="entry name" value="ATP SYNTHASE DELTA CHAIN"/>
    <property type="match status" value="1"/>
</dbReference>
<reference evidence="8 9" key="1">
    <citation type="submission" date="2016-10" db="EMBL/GenBank/DDBJ databases">
        <authorList>
            <person name="de Groot N.N."/>
        </authorList>
    </citation>
    <scope>NUCLEOTIDE SEQUENCE [LARGE SCALE GENOMIC DNA]</scope>
    <source>
        <strain evidence="8 9">DSM 10317</strain>
    </source>
</reference>
<evidence type="ECO:0000256" key="6">
    <source>
        <dbReference type="ARBA" id="ARBA00023310"/>
    </source>
</evidence>
<keyword evidence="3 7" id="KW-0375">Hydrogen ion transport</keyword>
<evidence type="ECO:0000313" key="8">
    <source>
        <dbReference type="EMBL" id="SCZ78931.1"/>
    </source>
</evidence>
<protein>
    <recommendedName>
        <fullName evidence="7">ATP synthase subunit delta</fullName>
    </recommendedName>
    <alternativeName>
        <fullName evidence="7">ATP synthase F(1) sector subunit delta</fullName>
    </alternativeName>
    <alternativeName>
        <fullName evidence="7">F-type ATPase subunit delta</fullName>
        <shortName evidence="7">F-ATPase subunit delta</shortName>
    </alternativeName>
</protein>
<evidence type="ECO:0000256" key="5">
    <source>
        <dbReference type="ARBA" id="ARBA00023136"/>
    </source>
</evidence>
<dbReference type="GO" id="GO:0046933">
    <property type="term" value="F:proton-transporting ATP synthase activity, rotational mechanism"/>
    <property type="evidence" value="ECO:0007669"/>
    <property type="project" value="UniProtKB-UniRule"/>
</dbReference>
<gene>
    <name evidence="7" type="primary">atpH</name>
    <name evidence="8" type="ORF">SAMN02910350_01521</name>
</gene>